<proteinExistence type="predicted"/>
<protein>
    <submittedName>
        <fullName evidence="2">Uncharacterized protein</fullName>
    </submittedName>
</protein>
<name>A0AAD8ITV8_9APIA</name>
<comment type="caution">
    <text evidence="2">The sequence shown here is derived from an EMBL/GenBank/DDBJ whole genome shotgun (WGS) entry which is preliminary data.</text>
</comment>
<dbReference type="EMBL" id="JAUIZM010000003">
    <property type="protein sequence ID" value="KAK1392034.1"/>
    <property type="molecule type" value="Genomic_DNA"/>
</dbReference>
<organism evidence="2 3">
    <name type="scientific">Heracleum sosnowskyi</name>
    <dbReference type="NCBI Taxonomy" id="360622"/>
    <lineage>
        <taxon>Eukaryota</taxon>
        <taxon>Viridiplantae</taxon>
        <taxon>Streptophyta</taxon>
        <taxon>Embryophyta</taxon>
        <taxon>Tracheophyta</taxon>
        <taxon>Spermatophyta</taxon>
        <taxon>Magnoliopsida</taxon>
        <taxon>eudicotyledons</taxon>
        <taxon>Gunneridae</taxon>
        <taxon>Pentapetalae</taxon>
        <taxon>asterids</taxon>
        <taxon>campanulids</taxon>
        <taxon>Apiales</taxon>
        <taxon>Apiaceae</taxon>
        <taxon>Apioideae</taxon>
        <taxon>apioid superclade</taxon>
        <taxon>Tordylieae</taxon>
        <taxon>Tordyliinae</taxon>
        <taxon>Heracleum</taxon>
    </lineage>
</organism>
<evidence type="ECO:0000256" key="1">
    <source>
        <dbReference type="SAM" id="Phobius"/>
    </source>
</evidence>
<feature type="transmembrane region" description="Helical" evidence="1">
    <location>
        <begin position="85"/>
        <end position="105"/>
    </location>
</feature>
<keyword evidence="3" id="KW-1185">Reference proteome</keyword>
<dbReference type="Proteomes" id="UP001237642">
    <property type="component" value="Unassembled WGS sequence"/>
</dbReference>
<keyword evidence="1" id="KW-1133">Transmembrane helix</keyword>
<keyword evidence="1" id="KW-0812">Transmembrane</keyword>
<dbReference type="AlphaFoldDB" id="A0AAD8ITV8"/>
<sequence>MPSDAWKYMRQPFTSSVENVSEKTSERVGLLALAWDRKVQVARLMKSELKIYRKLTLKSSAVGLVHFYGWRLGYFKSLWFIPFRLYFMAVLFISLAFYAGVLFQIKFRLVLWFSLE</sequence>
<keyword evidence="1" id="KW-0472">Membrane</keyword>
<evidence type="ECO:0000313" key="2">
    <source>
        <dbReference type="EMBL" id="KAK1392034.1"/>
    </source>
</evidence>
<reference evidence="2" key="2">
    <citation type="submission" date="2023-05" db="EMBL/GenBank/DDBJ databases">
        <authorList>
            <person name="Schelkunov M.I."/>
        </authorList>
    </citation>
    <scope>NUCLEOTIDE SEQUENCE</scope>
    <source>
        <strain evidence="2">Hsosn_3</strain>
        <tissue evidence="2">Leaf</tissue>
    </source>
</reference>
<gene>
    <name evidence="2" type="ORF">POM88_011090</name>
</gene>
<evidence type="ECO:0000313" key="3">
    <source>
        <dbReference type="Proteomes" id="UP001237642"/>
    </source>
</evidence>
<reference evidence="2" key="1">
    <citation type="submission" date="2023-02" db="EMBL/GenBank/DDBJ databases">
        <title>Genome of toxic invasive species Heracleum sosnowskyi carries increased number of genes despite the absence of recent whole-genome duplications.</title>
        <authorList>
            <person name="Schelkunov M."/>
            <person name="Shtratnikova V."/>
            <person name="Makarenko M."/>
            <person name="Klepikova A."/>
            <person name="Omelchenko D."/>
            <person name="Novikova G."/>
            <person name="Obukhova E."/>
            <person name="Bogdanov V."/>
            <person name="Penin A."/>
            <person name="Logacheva M."/>
        </authorList>
    </citation>
    <scope>NUCLEOTIDE SEQUENCE</scope>
    <source>
        <strain evidence="2">Hsosn_3</strain>
        <tissue evidence="2">Leaf</tissue>
    </source>
</reference>
<accession>A0AAD8ITV8</accession>